<dbReference type="InterPro" id="IPR033228">
    <property type="entry name" value="SZT2"/>
</dbReference>
<protein>
    <submittedName>
        <fullName evidence="1">Protein SZT2</fullName>
    </submittedName>
</protein>
<dbReference type="OrthoDB" id="43547at2759"/>
<dbReference type="WBParaSite" id="SRAE_X000091500.1">
    <property type="protein sequence ID" value="SRAE_X000091500.1"/>
    <property type="gene ID" value="WBGene00266477"/>
</dbReference>
<dbReference type="OMA" id="NANISEF"/>
<evidence type="ECO:0000313" key="1">
    <source>
        <dbReference type="EMBL" id="CEF71591.1"/>
    </source>
</evidence>
<dbReference type="Proteomes" id="UP000035682">
    <property type="component" value="Unplaced"/>
</dbReference>
<dbReference type="GO" id="GO:0005777">
    <property type="term" value="C:peroxisome"/>
    <property type="evidence" value="ECO:0007669"/>
    <property type="project" value="InterPro"/>
</dbReference>
<dbReference type="PANTHER" id="PTHR14918">
    <property type="entry name" value="KICSTOR COMPLEX PROTEIN SZT2"/>
    <property type="match status" value="1"/>
</dbReference>
<dbReference type="AlphaFoldDB" id="A0A090LPA4"/>
<accession>A0A090LPA4</accession>
<organism evidence="1">
    <name type="scientific">Strongyloides ratti</name>
    <name type="common">Parasitic roundworm</name>
    <dbReference type="NCBI Taxonomy" id="34506"/>
    <lineage>
        <taxon>Eukaryota</taxon>
        <taxon>Metazoa</taxon>
        <taxon>Ecdysozoa</taxon>
        <taxon>Nematoda</taxon>
        <taxon>Chromadorea</taxon>
        <taxon>Rhabditida</taxon>
        <taxon>Tylenchina</taxon>
        <taxon>Panagrolaimomorpha</taxon>
        <taxon>Strongyloidoidea</taxon>
        <taxon>Strongyloididae</taxon>
        <taxon>Strongyloides</taxon>
    </lineage>
</organism>
<dbReference type="STRING" id="34506.A0A090LPA4"/>
<dbReference type="WormBase" id="SRAE_X000091500">
    <property type="protein sequence ID" value="SRP07362"/>
    <property type="gene ID" value="WBGene00266477"/>
</dbReference>
<name>A0A090LPA4_STRRB</name>
<keyword evidence="2" id="KW-1185">Reference proteome</keyword>
<dbReference type="PANTHER" id="PTHR14918:SF3">
    <property type="entry name" value="KICSTOR COMPLEX PROTEIN SZT2"/>
    <property type="match status" value="1"/>
</dbReference>
<dbReference type="EMBL" id="LN609530">
    <property type="protein sequence ID" value="CEF71591.1"/>
    <property type="molecule type" value="Genomic_DNA"/>
</dbReference>
<sequence length="1083" mass="127690">MKSKNSSLNDSQTNNCIIAKEIYVKMSKNYRISRSTRAQWFFENINKSVKIEDIDENDDSKMFTICGIIPESNTDVKDDLTGKYFKIGPGTRMSYLSEIYRQVFILDMSPSSNVLIDHSGNVMNDRIFPAMKNCLTNTLKPFKLPGTKKIFQPKIMVTVAIFNPFLSLPSNQVLIQGILISNENDLIKLFDVIEKKMKKLSDEQCLHGTNFISTFQDQRKKLIEISKELPVENNFENTNFDPNLLYVKYKKYKKKEYDTKMVNNFLNDNSFQEHQKEDEEEPSIFQEKDYLKSSWSLLFMLRLGLLGSNMLVGNSSSNMIIITDGVCGVPDITAVQNILRKLRAASISCSFILIKGKNEPDPSFGHTTHFETMQFFAAATFGAFLYDARSKMYQEMERNYFHKSLLVWSFQRALQTGFVAEQLVKEYNPKFLNYKSNYEFLHRCLFNHYRNKKLNLLIFVRSREGFTIKEVDIEKYHYQFRNLVEKDRADRYDVITITMCQPWKPEITIEYVITGPWYGTLNRNVDVTVEIFIRAPFDFVTSLIANECTGHKRYSQIFNSYQSLNNTLQDIVTSDKLMFRLNTFDKKKLYQIPESINCQDLFAPRGILVKTCPEDTMYMDYLRNTFLKYWKLVSELDDSIWQSWMHIYHIRVILYHDINIPKNLFTKKENIEAYDFIKSNKALTVLSDYFNSIATLTLVDKQSYVFFDIFFNSISKKEENYYYLVKFSGGCPHLIINIAFLSYTPSHIRQKNVNDIKEKISQLTMNIESQLLEDFENKWWIRKESIKDNNEYDMNSIIILFKNAIEYYKKFQLLRIEYDKVYENESSLPPLSPEDIYISPDDDILDQNSQLSIDDYPISFKTVSILEIIDKPIEKFMVKYNNIPNYYEKDLTFDDLNIDNFRSENILNKALLKYLCCRKYIYKVSSPHRYIQCMNKKGIEFLLQTVLYQKLNQGFSIAYGAYGVVNLIRQSYKESNKMYPRVQQIIIKTPENIKNDMEEETFLSNNYSYNKNDNINEGNEKYYKTNIYNSKEINNFDFELTLEVWNEPDDCIDDYENISDDTSKNKSHINDNYKKELCPLKIK</sequence>
<reference evidence="3" key="2">
    <citation type="submission" date="2020-12" db="UniProtKB">
        <authorList>
            <consortium name="WormBaseParasite"/>
        </authorList>
    </citation>
    <scope>IDENTIFICATION</scope>
</reference>
<dbReference type="GeneID" id="36383971"/>
<dbReference type="CTD" id="36383971"/>
<reference evidence="1 2" key="1">
    <citation type="submission" date="2014-09" db="EMBL/GenBank/DDBJ databases">
        <authorList>
            <person name="Martin A.A."/>
        </authorList>
    </citation>
    <scope>NUCLEOTIDE SEQUENCE</scope>
    <source>
        <strain evidence="2">ED321</strain>
        <strain evidence="1">ED321 Heterogonic</strain>
    </source>
</reference>
<evidence type="ECO:0000313" key="4">
    <source>
        <dbReference type="WormBase" id="SRAE_X000091500"/>
    </source>
</evidence>
<evidence type="ECO:0000313" key="2">
    <source>
        <dbReference type="Proteomes" id="UP000035682"/>
    </source>
</evidence>
<dbReference type="RefSeq" id="XP_024510787.1">
    <property type="nucleotide sequence ID" value="XM_024645316.1"/>
</dbReference>
<gene>
    <name evidence="1 3 4" type="ORF">SRAE_X000091500</name>
</gene>
<proteinExistence type="predicted"/>
<evidence type="ECO:0000313" key="3">
    <source>
        <dbReference type="WBParaSite" id="SRAE_X000091500.1"/>
    </source>
</evidence>